<comment type="caution">
    <text evidence="1">The sequence shown here is derived from an EMBL/GenBank/DDBJ whole genome shotgun (WGS) entry which is preliminary data.</text>
</comment>
<reference evidence="1" key="1">
    <citation type="journal article" date="2020" name="Phytopathology">
        <title>Genome Sequence Resources of Colletotrichum truncatum, C. plurivorum, C. musicola, and C. sojae: Four Species Pathogenic to Soybean (Glycine max).</title>
        <authorList>
            <person name="Rogerio F."/>
            <person name="Boufleur T.R."/>
            <person name="Ciampi-Guillardi M."/>
            <person name="Sukno S.A."/>
            <person name="Thon M.R."/>
            <person name="Massola Junior N.S."/>
            <person name="Baroncelli R."/>
        </authorList>
    </citation>
    <scope>NUCLEOTIDE SEQUENCE</scope>
    <source>
        <strain evidence="1">LFN00145</strain>
    </source>
</reference>
<evidence type="ECO:0000313" key="1">
    <source>
        <dbReference type="EMBL" id="KAF6840607.1"/>
    </source>
</evidence>
<name>A0A8H6NQC0_9PEZI</name>
<accession>A0A8H6NQC0</accession>
<evidence type="ECO:0000313" key="2">
    <source>
        <dbReference type="Proteomes" id="UP000654918"/>
    </source>
</evidence>
<proteinExistence type="predicted"/>
<dbReference type="Proteomes" id="UP000654918">
    <property type="component" value="Unassembled WGS sequence"/>
</dbReference>
<dbReference type="EMBL" id="WIGO01000006">
    <property type="protein sequence ID" value="KAF6840607.1"/>
    <property type="molecule type" value="Genomic_DNA"/>
</dbReference>
<dbReference type="AlphaFoldDB" id="A0A8H6NQC0"/>
<gene>
    <name evidence="1" type="ORF">CPLU01_00978</name>
</gene>
<protein>
    <submittedName>
        <fullName evidence="1">Uncharacterized protein</fullName>
    </submittedName>
</protein>
<organism evidence="1 2">
    <name type="scientific">Colletotrichum plurivorum</name>
    <dbReference type="NCBI Taxonomy" id="2175906"/>
    <lineage>
        <taxon>Eukaryota</taxon>
        <taxon>Fungi</taxon>
        <taxon>Dikarya</taxon>
        <taxon>Ascomycota</taxon>
        <taxon>Pezizomycotina</taxon>
        <taxon>Sordariomycetes</taxon>
        <taxon>Hypocreomycetidae</taxon>
        <taxon>Glomerellales</taxon>
        <taxon>Glomerellaceae</taxon>
        <taxon>Colletotrichum</taxon>
        <taxon>Colletotrichum orchidearum species complex</taxon>
    </lineage>
</organism>
<keyword evidence="2" id="KW-1185">Reference proteome</keyword>
<sequence>MRRGGDCAPSLGVESKPDDYYFPLFISTILFSHWKLQVCTIEPDQIVTKEFLRDKLKQLQPFSQLLCLHVTFEHEFLMRPFGWERCICFRSPSHGGLKLHDPSVHWTTGQDCCACFSCERPENMGRFMMQNSLGYHSVRCGYCRAEYGWLMEGNVVMLNMRRHISDLGVTRVSEYERKGLLEPGWHIIHWFHGLDTATFKGSDELRSYFRQQEKIDQPMNKTKIYAGSSSSIPNKSYSSL</sequence>